<proteinExistence type="predicted"/>
<keyword evidence="3" id="KW-1185">Reference proteome</keyword>
<reference evidence="2" key="1">
    <citation type="submission" date="2023-06" db="EMBL/GenBank/DDBJ databases">
        <title>Genome-scale phylogeny and comparative genomics of the fungal order Sordariales.</title>
        <authorList>
            <consortium name="Lawrence Berkeley National Laboratory"/>
            <person name="Hensen N."/>
            <person name="Bonometti L."/>
            <person name="Westerberg I."/>
            <person name="Brannstrom I.O."/>
            <person name="Guillou S."/>
            <person name="Cros-Aarteil S."/>
            <person name="Calhoun S."/>
            <person name="Haridas S."/>
            <person name="Kuo A."/>
            <person name="Mondo S."/>
            <person name="Pangilinan J."/>
            <person name="Riley R."/>
            <person name="LaButti K."/>
            <person name="Andreopoulos B."/>
            <person name="Lipzen A."/>
            <person name="Chen C."/>
            <person name="Yanf M."/>
            <person name="Daum C."/>
            <person name="Ng V."/>
            <person name="Clum A."/>
            <person name="Steindorff A."/>
            <person name="Ohm R."/>
            <person name="Martin F."/>
            <person name="Silar P."/>
            <person name="Natvig D."/>
            <person name="Lalanne C."/>
            <person name="Gautier V."/>
            <person name="Ament-velasquez S.L."/>
            <person name="Kruys A."/>
            <person name="Hutchinson M.I."/>
            <person name="Powell A.J."/>
            <person name="Barry K."/>
            <person name="Miller A.N."/>
            <person name="Grigoriev I.V."/>
            <person name="Debuchy R."/>
            <person name="Gladieux P."/>
            <person name="Thoren M.H."/>
            <person name="Johannesson H."/>
        </authorList>
    </citation>
    <scope>NUCLEOTIDE SEQUENCE</scope>
    <source>
        <strain evidence="2">SMH2392-1A</strain>
    </source>
</reference>
<feature type="region of interest" description="Disordered" evidence="1">
    <location>
        <begin position="210"/>
        <end position="234"/>
    </location>
</feature>
<sequence length="234" mass="25484">MVEAFPTGSTSPVTAHARPDPPTRLEDLVFQGFDTIQQHMCIMNVNIRDVFTKATCGKALDPSYNAFYGTDSLDISLVSFNPTVSPTPYDEVPFHDVLPRRPAASLRVLERLLLRLVDTCCIDKSSSAELSDHSMVGTADATRIDTEPYGSTATTSKPPPDPEKTLSLILGTHQSIEISDVFPRDAVTNGNEVLLTSLKGKNNWVMKLTTADSSGDSSPDDNLPQKPLVETFQT</sequence>
<dbReference type="Proteomes" id="UP001172101">
    <property type="component" value="Unassembled WGS sequence"/>
</dbReference>
<dbReference type="GeneID" id="85331334"/>
<evidence type="ECO:0000313" key="2">
    <source>
        <dbReference type="EMBL" id="KAK0706090.1"/>
    </source>
</evidence>
<name>A0AA39ZYR4_9PEZI</name>
<dbReference type="RefSeq" id="XP_060291184.1">
    <property type="nucleotide sequence ID" value="XM_060448064.1"/>
</dbReference>
<accession>A0AA39ZYR4</accession>
<protein>
    <submittedName>
        <fullName evidence="2">Uncharacterized protein</fullName>
    </submittedName>
</protein>
<feature type="region of interest" description="Disordered" evidence="1">
    <location>
        <begin position="1"/>
        <end position="21"/>
    </location>
</feature>
<evidence type="ECO:0000313" key="3">
    <source>
        <dbReference type="Proteomes" id="UP001172101"/>
    </source>
</evidence>
<dbReference type="AlphaFoldDB" id="A0AA39ZYR4"/>
<comment type="caution">
    <text evidence="2">The sequence shown here is derived from an EMBL/GenBank/DDBJ whole genome shotgun (WGS) entry which is preliminary data.</text>
</comment>
<organism evidence="2 3">
    <name type="scientific">Lasiosphaeria miniovina</name>
    <dbReference type="NCBI Taxonomy" id="1954250"/>
    <lineage>
        <taxon>Eukaryota</taxon>
        <taxon>Fungi</taxon>
        <taxon>Dikarya</taxon>
        <taxon>Ascomycota</taxon>
        <taxon>Pezizomycotina</taxon>
        <taxon>Sordariomycetes</taxon>
        <taxon>Sordariomycetidae</taxon>
        <taxon>Sordariales</taxon>
        <taxon>Lasiosphaeriaceae</taxon>
        <taxon>Lasiosphaeria</taxon>
    </lineage>
</organism>
<evidence type="ECO:0000256" key="1">
    <source>
        <dbReference type="SAM" id="MobiDB-lite"/>
    </source>
</evidence>
<gene>
    <name evidence="2" type="ORF">B0T26DRAFT_875346</name>
</gene>
<dbReference type="EMBL" id="JAUIRO010000007">
    <property type="protein sequence ID" value="KAK0706090.1"/>
    <property type="molecule type" value="Genomic_DNA"/>
</dbReference>